<reference evidence="1 2" key="1">
    <citation type="submission" date="2019-03" db="EMBL/GenBank/DDBJ databases">
        <title>Draft genome sequences of novel Actinobacteria.</title>
        <authorList>
            <person name="Sahin N."/>
            <person name="Ay H."/>
            <person name="Saygin H."/>
        </authorList>
    </citation>
    <scope>NUCLEOTIDE SEQUENCE [LARGE SCALE GENOMIC DNA]</scope>
    <source>
        <strain evidence="1 2">KC712</strain>
    </source>
</reference>
<sequence>MARTLPPVQAIRAEIDALFTECFSSCLTELKDEDRALLMATSPRFAAAQRRARRAPMASAG</sequence>
<dbReference type="AlphaFoldDB" id="A0A4R4WHG5"/>
<evidence type="ECO:0000313" key="1">
    <source>
        <dbReference type="EMBL" id="TDD13020.1"/>
    </source>
</evidence>
<comment type="caution">
    <text evidence="1">The sequence shown here is derived from an EMBL/GenBank/DDBJ whole genome shotgun (WGS) entry which is preliminary data.</text>
</comment>
<keyword evidence="2" id="KW-1185">Reference proteome</keyword>
<name>A0A4R4WHG5_9ACTN</name>
<evidence type="ECO:0000313" key="2">
    <source>
        <dbReference type="Proteomes" id="UP000294543"/>
    </source>
</evidence>
<organism evidence="1 2">
    <name type="scientific">Nonomuraea diastatica</name>
    <dbReference type="NCBI Taxonomy" id="1848329"/>
    <lineage>
        <taxon>Bacteria</taxon>
        <taxon>Bacillati</taxon>
        <taxon>Actinomycetota</taxon>
        <taxon>Actinomycetes</taxon>
        <taxon>Streptosporangiales</taxon>
        <taxon>Streptosporangiaceae</taxon>
        <taxon>Nonomuraea</taxon>
    </lineage>
</organism>
<protein>
    <submittedName>
        <fullName evidence="1">Uncharacterized protein</fullName>
    </submittedName>
</protein>
<dbReference type="EMBL" id="SMKP01000189">
    <property type="protein sequence ID" value="TDD13020.1"/>
    <property type="molecule type" value="Genomic_DNA"/>
</dbReference>
<gene>
    <name evidence="1" type="ORF">E1294_42535</name>
</gene>
<proteinExistence type="predicted"/>
<dbReference type="RefSeq" id="WP_132516870.1">
    <property type="nucleotide sequence ID" value="NZ_SMKP01000189.1"/>
</dbReference>
<dbReference type="Proteomes" id="UP000294543">
    <property type="component" value="Unassembled WGS sequence"/>
</dbReference>
<accession>A0A4R4WHG5</accession>